<dbReference type="AlphaFoldDB" id="A0A0B7IU55"/>
<reference evidence="1 2" key="1">
    <citation type="submission" date="2015-01" db="EMBL/GenBank/DDBJ databases">
        <authorList>
            <person name="Xiang T."/>
            <person name="Song Y."/>
            <person name="Huang L."/>
            <person name="Wang B."/>
            <person name="Wu P."/>
        </authorList>
    </citation>
    <scope>NUCLEOTIDE SEQUENCE [LARGE SCALE GENOMIC DNA]</scope>
    <source>
        <strain evidence="1 2">CcD93</strain>
    </source>
</reference>
<dbReference type="RefSeq" id="WP_042008546.1">
    <property type="nucleotide sequence ID" value="NZ_CDOL01000239.1"/>
</dbReference>
<organism evidence="1 2">
    <name type="scientific">Capnocytophaga canis</name>
    <dbReference type="NCBI Taxonomy" id="1848903"/>
    <lineage>
        <taxon>Bacteria</taxon>
        <taxon>Pseudomonadati</taxon>
        <taxon>Bacteroidota</taxon>
        <taxon>Flavobacteriia</taxon>
        <taxon>Flavobacteriales</taxon>
        <taxon>Flavobacteriaceae</taxon>
        <taxon>Capnocytophaga</taxon>
    </lineage>
</organism>
<evidence type="ECO:0000313" key="2">
    <source>
        <dbReference type="Proteomes" id="UP000038200"/>
    </source>
</evidence>
<gene>
    <name evidence="1" type="ORF">CCAND93_50010</name>
</gene>
<proteinExistence type="predicted"/>
<evidence type="ECO:0000313" key="1">
    <source>
        <dbReference type="EMBL" id="CEN53622.1"/>
    </source>
</evidence>
<protein>
    <submittedName>
        <fullName evidence="1">Uncharacterized protein</fullName>
    </submittedName>
</protein>
<dbReference type="STRING" id="1848903.CCAND38_390007"/>
<dbReference type="PROSITE" id="PS51257">
    <property type="entry name" value="PROKAR_LIPOPROTEIN"/>
    <property type="match status" value="1"/>
</dbReference>
<dbReference type="EMBL" id="CDOL01000239">
    <property type="protein sequence ID" value="CEN53622.1"/>
    <property type="molecule type" value="Genomic_DNA"/>
</dbReference>
<sequence length="226" mass="23661">MKQIGILLGILLLFSCKNSVDEIKVSEEALLNTQQAEALLQSSQNSSVFDKNLGLLNATSASQLPTTGSSGVTLNPPHGAPGHRCDIPVGAPLPNSSNMPQNISQHIPVSENEALPQVSSEGFAVPQPASLSVDSRGVKLNPPHGEPDHRCDIPVGAPLDSKPMEQVVNQQNQSVEPQVAPQQIVVDPQSTQQNVGVTAEGFSGKPNPPHGEPGHRCDIAVGAILP</sequence>
<accession>A0A0B7IU55</accession>
<dbReference type="Proteomes" id="UP000038200">
    <property type="component" value="Unassembled WGS sequence"/>
</dbReference>
<name>A0A0B7IU55_9FLAO</name>